<organism evidence="3 4">
    <name type="scientific">Lysinibacillus parviboronicapiens</name>
    <dbReference type="NCBI Taxonomy" id="436516"/>
    <lineage>
        <taxon>Bacteria</taxon>
        <taxon>Bacillati</taxon>
        <taxon>Bacillota</taxon>
        <taxon>Bacilli</taxon>
        <taxon>Bacillales</taxon>
        <taxon>Bacillaceae</taxon>
        <taxon>Lysinibacillus</taxon>
    </lineage>
</organism>
<evidence type="ECO:0000313" key="3">
    <source>
        <dbReference type="EMBL" id="MET4559025.1"/>
    </source>
</evidence>
<sequence>MNKLTSSKNSSILLLVALTVALLFALYYYLLLPKLDEVEAKASNVNQLQQQITEIEGQLTKLDEVQGELVNILTLRQKVPETRAIEKIILDMAEIEEVSGTRLESLNFNNYDTAVAQSEVTEPNMVEKAQAEVNGEQTEADENLPVSSIAKETLPAELKLVTFSVEVAALDFTALDSFLKEVEKLERVMKTDTISFSLPGEQDQLDEDADLTLQATVQVTTFYYEGQQ</sequence>
<proteinExistence type="predicted"/>
<keyword evidence="2" id="KW-0812">Transmembrane</keyword>
<dbReference type="InterPro" id="IPR014717">
    <property type="entry name" value="Transl_elong_EF1B/ribsomal_bS6"/>
</dbReference>
<feature type="transmembrane region" description="Helical" evidence="2">
    <location>
        <begin position="12"/>
        <end position="31"/>
    </location>
</feature>
<name>A0ABV2PDM7_9BACI</name>
<dbReference type="Proteomes" id="UP001549363">
    <property type="component" value="Unassembled WGS sequence"/>
</dbReference>
<evidence type="ECO:0000313" key="4">
    <source>
        <dbReference type="Proteomes" id="UP001549363"/>
    </source>
</evidence>
<keyword evidence="1" id="KW-0175">Coiled coil</keyword>
<feature type="coiled-coil region" evidence="1">
    <location>
        <begin position="38"/>
        <end position="65"/>
    </location>
</feature>
<dbReference type="RefSeq" id="WP_354470703.1">
    <property type="nucleotide sequence ID" value="NZ_JBEPSB010000001.1"/>
</dbReference>
<gene>
    <name evidence="3" type="ORF">ABIA69_000168</name>
</gene>
<evidence type="ECO:0000256" key="1">
    <source>
        <dbReference type="SAM" id="Coils"/>
    </source>
</evidence>
<comment type="caution">
    <text evidence="3">The sequence shown here is derived from an EMBL/GenBank/DDBJ whole genome shotgun (WGS) entry which is preliminary data.</text>
</comment>
<dbReference type="Gene3D" id="3.30.70.60">
    <property type="match status" value="1"/>
</dbReference>
<keyword evidence="2" id="KW-0472">Membrane</keyword>
<keyword evidence="2" id="KW-1133">Transmembrane helix</keyword>
<protein>
    <submittedName>
        <fullName evidence="3">Type IV pilus assembly protein PilO</fullName>
    </submittedName>
</protein>
<evidence type="ECO:0000256" key="2">
    <source>
        <dbReference type="SAM" id="Phobius"/>
    </source>
</evidence>
<reference evidence="3 4" key="1">
    <citation type="submission" date="2024-06" db="EMBL/GenBank/DDBJ databases">
        <title>Sorghum-associated microbial communities from plants grown in Nebraska, USA.</title>
        <authorList>
            <person name="Schachtman D."/>
        </authorList>
    </citation>
    <scope>NUCLEOTIDE SEQUENCE [LARGE SCALE GENOMIC DNA]</scope>
    <source>
        <strain evidence="3 4">736</strain>
    </source>
</reference>
<dbReference type="EMBL" id="JBEPSB010000001">
    <property type="protein sequence ID" value="MET4559025.1"/>
    <property type="molecule type" value="Genomic_DNA"/>
</dbReference>
<accession>A0ABV2PDM7</accession>
<keyword evidence="4" id="KW-1185">Reference proteome</keyword>